<dbReference type="OMA" id="CVHDKEE"/>
<protein>
    <submittedName>
        <fullName evidence="1">Uncharacterized protein</fullName>
    </submittedName>
</protein>
<reference evidence="1 2" key="1">
    <citation type="submission" date="2020-04" db="EMBL/GenBank/DDBJ databases">
        <title>Plant Genome Project.</title>
        <authorList>
            <person name="Zhang R.-G."/>
        </authorList>
    </citation>
    <scope>NUCLEOTIDE SEQUENCE [LARGE SCALE GENOMIC DNA]</scope>
    <source>
        <strain evidence="1">YNK0</strain>
        <tissue evidence="1">Leaf</tissue>
    </source>
</reference>
<proteinExistence type="predicted"/>
<sequence>MEKSEAVRIDRKSSIESEPRTLNIEQIQYAREEALYVLNTKSIEEALRIFTQGLEPIVMSTARQKGNVIADSSDELDCFIARLKLPRFKDVVSAPF</sequence>
<dbReference type="EMBL" id="JABCRI010000006">
    <property type="protein sequence ID" value="KAF8404373.1"/>
    <property type="molecule type" value="Genomic_DNA"/>
</dbReference>
<evidence type="ECO:0000313" key="2">
    <source>
        <dbReference type="Proteomes" id="UP000655225"/>
    </source>
</evidence>
<keyword evidence="2" id="KW-1185">Reference proteome</keyword>
<name>A0A835DHB6_TETSI</name>
<gene>
    <name evidence="1" type="ORF">HHK36_009256</name>
</gene>
<dbReference type="AlphaFoldDB" id="A0A835DHB6"/>
<organism evidence="1 2">
    <name type="scientific">Tetracentron sinense</name>
    <name type="common">Spur-leaf</name>
    <dbReference type="NCBI Taxonomy" id="13715"/>
    <lineage>
        <taxon>Eukaryota</taxon>
        <taxon>Viridiplantae</taxon>
        <taxon>Streptophyta</taxon>
        <taxon>Embryophyta</taxon>
        <taxon>Tracheophyta</taxon>
        <taxon>Spermatophyta</taxon>
        <taxon>Magnoliopsida</taxon>
        <taxon>Trochodendrales</taxon>
        <taxon>Trochodendraceae</taxon>
        <taxon>Tetracentron</taxon>
    </lineage>
</organism>
<comment type="caution">
    <text evidence="1">The sequence shown here is derived from an EMBL/GenBank/DDBJ whole genome shotgun (WGS) entry which is preliminary data.</text>
</comment>
<dbReference type="PANTHER" id="PTHR34808">
    <property type="entry name" value="EXPRESSED PROTEIN"/>
    <property type="match status" value="1"/>
</dbReference>
<dbReference type="OrthoDB" id="603047at2759"/>
<dbReference type="Proteomes" id="UP000655225">
    <property type="component" value="Unassembled WGS sequence"/>
</dbReference>
<accession>A0A835DHB6</accession>
<evidence type="ECO:0000313" key="1">
    <source>
        <dbReference type="EMBL" id="KAF8404373.1"/>
    </source>
</evidence>
<dbReference type="PANTHER" id="PTHR34808:SF2">
    <property type="entry name" value="EXPRESSED PROTEIN"/>
    <property type="match status" value="1"/>
</dbReference>